<dbReference type="EMBL" id="QYUR01000002">
    <property type="protein sequence ID" value="RJG12954.1"/>
    <property type="molecule type" value="Genomic_DNA"/>
</dbReference>
<dbReference type="InterPro" id="IPR010710">
    <property type="entry name" value="DUF1289"/>
</dbReference>
<dbReference type="AlphaFoldDB" id="A0A418XKH0"/>
<organism evidence="1 2">
    <name type="scientific">Pseudomonas cavernicola</name>
    <dbReference type="NCBI Taxonomy" id="2320866"/>
    <lineage>
        <taxon>Bacteria</taxon>
        <taxon>Pseudomonadati</taxon>
        <taxon>Pseudomonadota</taxon>
        <taxon>Gammaproteobacteria</taxon>
        <taxon>Pseudomonadales</taxon>
        <taxon>Pseudomonadaceae</taxon>
        <taxon>Pseudomonas</taxon>
    </lineage>
</organism>
<dbReference type="Proteomes" id="UP000284021">
    <property type="component" value="Unassembled WGS sequence"/>
</dbReference>
<gene>
    <name evidence="1" type="ORF">D3879_06665</name>
</gene>
<dbReference type="PANTHER" id="PTHR35175:SF2">
    <property type="entry name" value="DUF1289 DOMAIN-CONTAINING PROTEIN"/>
    <property type="match status" value="1"/>
</dbReference>
<evidence type="ECO:0000313" key="1">
    <source>
        <dbReference type="EMBL" id="RJG12954.1"/>
    </source>
</evidence>
<comment type="caution">
    <text evidence="1">The sequence shown here is derived from an EMBL/GenBank/DDBJ whole genome shotgun (WGS) entry which is preliminary data.</text>
</comment>
<sequence length="73" mass="8039">MASESVSVTAPAADEVVVSPCRRECCLDEQDICVGCGRLLAEIREWKAADSSRRREICRVAQTRVRSSLLSGR</sequence>
<dbReference type="OrthoDB" id="9811423at2"/>
<accession>A0A418XKH0</accession>
<dbReference type="Pfam" id="PF06945">
    <property type="entry name" value="DUF1289"/>
    <property type="match status" value="1"/>
</dbReference>
<evidence type="ECO:0000313" key="2">
    <source>
        <dbReference type="Proteomes" id="UP000284021"/>
    </source>
</evidence>
<keyword evidence="2" id="KW-1185">Reference proteome</keyword>
<protein>
    <submittedName>
        <fullName evidence="1">DUF1289 domain-containing protein</fullName>
    </submittedName>
</protein>
<dbReference type="PANTHER" id="PTHR35175">
    <property type="entry name" value="DUF1289 DOMAIN-CONTAINING PROTEIN"/>
    <property type="match status" value="1"/>
</dbReference>
<reference evidence="1 2" key="1">
    <citation type="submission" date="2018-09" db="EMBL/GenBank/DDBJ databases">
        <authorList>
            <person name="Zhu H."/>
        </authorList>
    </citation>
    <scope>NUCLEOTIDE SEQUENCE [LARGE SCALE GENOMIC DNA]</scope>
    <source>
        <strain evidence="1 2">K1S02-6</strain>
    </source>
</reference>
<proteinExistence type="predicted"/>
<name>A0A418XKH0_9PSED</name>
<dbReference type="RefSeq" id="WP_119953276.1">
    <property type="nucleotide sequence ID" value="NZ_QYUR01000002.1"/>
</dbReference>